<dbReference type="PANTHER" id="PTHR36578">
    <property type="entry name" value="CHROMOSOME 15, WHOLE GENOME SHOTGUN SEQUENCE"/>
    <property type="match status" value="1"/>
</dbReference>
<evidence type="ECO:0000256" key="1">
    <source>
        <dbReference type="SAM" id="SignalP"/>
    </source>
</evidence>
<accession>A0A6A5YZT6</accession>
<gene>
    <name evidence="2" type="ORF">BDV96DRAFT_499317</name>
</gene>
<organism evidence="2 3">
    <name type="scientific">Lophiotrema nucula</name>
    <dbReference type="NCBI Taxonomy" id="690887"/>
    <lineage>
        <taxon>Eukaryota</taxon>
        <taxon>Fungi</taxon>
        <taxon>Dikarya</taxon>
        <taxon>Ascomycota</taxon>
        <taxon>Pezizomycotina</taxon>
        <taxon>Dothideomycetes</taxon>
        <taxon>Pleosporomycetidae</taxon>
        <taxon>Pleosporales</taxon>
        <taxon>Lophiotremataceae</taxon>
        <taxon>Lophiotrema</taxon>
    </lineage>
</organism>
<reference evidence="2" key="1">
    <citation type="journal article" date="2020" name="Stud. Mycol.">
        <title>101 Dothideomycetes genomes: a test case for predicting lifestyles and emergence of pathogens.</title>
        <authorList>
            <person name="Haridas S."/>
            <person name="Albert R."/>
            <person name="Binder M."/>
            <person name="Bloem J."/>
            <person name="Labutti K."/>
            <person name="Salamov A."/>
            <person name="Andreopoulos B."/>
            <person name="Baker S."/>
            <person name="Barry K."/>
            <person name="Bills G."/>
            <person name="Bluhm B."/>
            <person name="Cannon C."/>
            <person name="Castanera R."/>
            <person name="Culley D."/>
            <person name="Daum C."/>
            <person name="Ezra D."/>
            <person name="Gonzalez J."/>
            <person name="Henrissat B."/>
            <person name="Kuo A."/>
            <person name="Liang C."/>
            <person name="Lipzen A."/>
            <person name="Lutzoni F."/>
            <person name="Magnuson J."/>
            <person name="Mondo S."/>
            <person name="Nolan M."/>
            <person name="Ohm R."/>
            <person name="Pangilinan J."/>
            <person name="Park H.-J."/>
            <person name="Ramirez L."/>
            <person name="Alfaro M."/>
            <person name="Sun H."/>
            <person name="Tritt A."/>
            <person name="Yoshinaga Y."/>
            <person name="Zwiers L.-H."/>
            <person name="Turgeon B."/>
            <person name="Goodwin S."/>
            <person name="Spatafora J."/>
            <person name="Crous P."/>
            <person name="Grigoriev I."/>
        </authorList>
    </citation>
    <scope>NUCLEOTIDE SEQUENCE</scope>
    <source>
        <strain evidence="2">CBS 627.86</strain>
    </source>
</reference>
<evidence type="ECO:0000313" key="2">
    <source>
        <dbReference type="EMBL" id="KAF2111601.1"/>
    </source>
</evidence>
<proteinExistence type="predicted"/>
<dbReference type="Proteomes" id="UP000799770">
    <property type="component" value="Unassembled WGS sequence"/>
</dbReference>
<keyword evidence="3" id="KW-1185">Reference proteome</keyword>
<keyword evidence="1" id="KW-0732">Signal</keyword>
<dbReference type="PANTHER" id="PTHR36578:SF2">
    <property type="entry name" value="PA14 DOMAIN-CONTAINING PROTEIN"/>
    <property type="match status" value="1"/>
</dbReference>
<evidence type="ECO:0000313" key="3">
    <source>
        <dbReference type="Proteomes" id="UP000799770"/>
    </source>
</evidence>
<dbReference type="OrthoDB" id="271448at2759"/>
<protein>
    <recommendedName>
        <fullName evidence="4">Apple domain-containing protein</fullName>
    </recommendedName>
</protein>
<dbReference type="AlphaFoldDB" id="A0A6A5YZT6"/>
<dbReference type="EMBL" id="ML977334">
    <property type="protein sequence ID" value="KAF2111601.1"/>
    <property type="molecule type" value="Genomic_DNA"/>
</dbReference>
<feature type="signal peptide" evidence="1">
    <location>
        <begin position="1"/>
        <end position="15"/>
    </location>
</feature>
<sequence>MKSASLLALASLVFALPQNVPVLAENDNACAPQPRGAGPVPNPDTPEAFLAYDFFEKTALSAAAPSGYFQSFQNLQASNKEDGYMDYSSLSSYDVSACAARCDAKDGCSSFNIYFERDPTLRPAASCANPASTTNIKCVLWGSLISAQNAVNTGQWRRDFHVVIAGSNGYVKNIFAPIEDFENPTYLGNSAINALLDCNNVYTYMGYKKFSLPYDPSKCAAACSSQNDYNLAHLPANGSAPRLCMYFNSYVLEKNGAPKEQVCSLYTRAWPKSFATNDGQWRGKDHYTVSWSFGFTNSTVPSAPCQREQSP</sequence>
<feature type="chain" id="PRO_5025376087" description="Apple domain-containing protein" evidence="1">
    <location>
        <begin position="16"/>
        <end position="311"/>
    </location>
</feature>
<name>A0A6A5YZT6_9PLEO</name>
<evidence type="ECO:0008006" key="4">
    <source>
        <dbReference type="Google" id="ProtNLM"/>
    </source>
</evidence>